<proteinExistence type="inferred from homology"/>
<accession>A0ABQ9E8P2</accession>
<dbReference type="PANTHER" id="PTHR13345:SF9">
    <property type="entry name" value="PROTEIN UXT"/>
    <property type="match status" value="1"/>
</dbReference>
<evidence type="ECO:0000256" key="1">
    <source>
        <dbReference type="ARBA" id="ARBA00007666"/>
    </source>
</evidence>
<dbReference type="PRINTS" id="PR01502">
    <property type="entry name" value="UXTPROTEIN"/>
</dbReference>
<gene>
    <name evidence="2" type="ORF">KUTeg_020690</name>
</gene>
<dbReference type="EMBL" id="JARBDR010000918">
    <property type="protein sequence ID" value="KAJ8301703.1"/>
    <property type="molecule type" value="Genomic_DNA"/>
</dbReference>
<evidence type="ECO:0008006" key="4">
    <source>
        <dbReference type="Google" id="ProtNLM"/>
    </source>
</evidence>
<dbReference type="InterPro" id="IPR003994">
    <property type="entry name" value="UXT"/>
</dbReference>
<evidence type="ECO:0000313" key="3">
    <source>
        <dbReference type="Proteomes" id="UP001217089"/>
    </source>
</evidence>
<dbReference type="Proteomes" id="UP001217089">
    <property type="component" value="Unassembled WGS sequence"/>
</dbReference>
<comment type="caution">
    <text evidence="2">The sequence shown here is derived from an EMBL/GenBank/DDBJ whole genome shotgun (WGS) entry which is preliminary data.</text>
</comment>
<dbReference type="InterPro" id="IPR004127">
    <property type="entry name" value="Prefoldin_subunit_alpha"/>
</dbReference>
<comment type="similarity">
    <text evidence="1">Belongs to the UXT family.</text>
</comment>
<organism evidence="2 3">
    <name type="scientific">Tegillarca granosa</name>
    <name type="common">Malaysian cockle</name>
    <name type="synonym">Anadara granosa</name>
    <dbReference type="NCBI Taxonomy" id="220873"/>
    <lineage>
        <taxon>Eukaryota</taxon>
        <taxon>Metazoa</taxon>
        <taxon>Spiralia</taxon>
        <taxon>Lophotrochozoa</taxon>
        <taxon>Mollusca</taxon>
        <taxon>Bivalvia</taxon>
        <taxon>Autobranchia</taxon>
        <taxon>Pteriomorphia</taxon>
        <taxon>Arcoida</taxon>
        <taxon>Arcoidea</taxon>
        <taxon>Arcidae</taxon>
        <taxon>Tegillarca</taxon>
    </lineage>
</organism>
<dbReference type="Pfam" id="PF02996">
    <property type="entry name" value="Prefoldin"/>
    <property type="match status" value="1"/>
</dbReference>
<evidence type="ECO:0000313" key="2">
    <source>
        <dbReference type="EMBL" id="KAJ8301703.1"/>
    </source>
</evidence>
<name>A0ABQ9E8P2_TEGGR</name>
<dbReference type="Gene3D" id="1.10.287.370">
    <property type="match status" value="1"/>
</dbReference>
<dbReference type="PANTHER" id="PTHR13345">
    <property type="entry name" value="MEDIATOR OF RNA POLYMERASE II TRANSCRIPTION SUBUNIT 10"/>
    <property type="match status" value="1"/>
</dbReference>
<dbReference type="InterPro" id="IPR009053">
    <property type="entry name" value="Prefoldin"/>
</dbReference>
<dbReference type="SUPFAM" id="SSF46579">
    <property type="entry name" value="Prefoldin"/>
    <property type="match status" value="1"/>
</dbReference>
<sequence>MSLKFGGKAGAPREITLIRSDYGQMADIPSKVVAYEAFLNETLKEDLKKVLDNRDKIYDHIAEYLQLKNVIQRIQESDLGKEEPDASRIYVCVGYGFFVEFKLPEALKFIEKKTKHLQQEADQLTKDAVKIKAHIKLVLEGLKEIQHFEELPKPQRDIWN</sequence>
<dbReference type="CDD" id="cd23158">
    <property type="entry name" value="Prefoldin_UXT"/>
    <property type="match status" value="1"/>
</dbReference>
<protein>
    <recommendedName>
        <fullName evidence="4">Prefoldin subunit</fullName>
    </recommendedName>
</protein>
<reference evidence="2 3" key="1">
    <citation type="submission" date="2022-12" db="EMBL/GenBank/DDBJ databases">
        <title>Chromosome-level genome of Tegillarca granosa.</title>
        <authorList>
            <person name="Kim J."/>
        </authorList>
    </citation>
    <scope>NUCLEOTIDE SEQUENCE [LARGE SCALE GENOMIC DNA]</scope>
    <source>
        <strain evidence="2">Teg-2019</strain>
        <tissue evidence="2">Adductor muscle</tissue>
    </source>
</reference>
<keyword evidence="3" id="KW-1185">Reference proteome</keyword>